<evidence type="ECO:0000256" key="2">
    <source>
        <dbReference type="SAM" id="Phobius"/>
    </source>
</evidence>
<feature type="compositionally biased region" description="Low complexity" evidence="1">
    <location>
        <begin position="35"/>
        <end position="45"/>
    </location>
</feature>
<keyword evidence="2" id="KW-1133">Transmembrane helix</keyword>
<evidence type="ECO:0000313" key="4">
    <source>
        <dbReference type="Proteomes" id="UP000740605"/>
    </source>
</evidence>
<keyword evidence="4" id="KW-1185">Reference proteome</keyword>
<keyword evidence="2" id="KW-0472">Membrane</keyword>
<dbReference type="RefSeq" id="WP_215486134.1">
    <property type="nucleotide sequence ID" value="NZ_BAAAPJ010000001.1"/>
</dbReference>
<evidence type="ECO:0000313" key="3">
    <source>
        <dbReference type="EMBL" id="MBT8796869.1"/>
    </source>
</evidence>
<dbReference type="Proteomes" id="UP000740605">
    <property type="component" value="Unassembled WGS sequence"/>
</dbReference>
<dbReference type="EMBL" id="JAFLHG010000002">
    <property type="protein sequence ID" value="MBT8796869.1"/>
    <property type="molecule type" value="Genomic_DNA"/>
</dbReference>
<name>A0ABS5XRS7_9MICO</name>
<keyword evidence="2" id="KW-0812">Transmembrane</keyword>
<proteinExistence type="predicted"/>
<feature type="region of interest" description="Disordered" evidence="1">
    <location>
        <begin position="1"/>
        <end position="45"/>
    </location>
</feature>
<comment type="caution">
    <text evidence="3">The sequence shown here is derived from an EMBL/GenBank/DDBJ whole genome shotgun (WGS) entry which is preliminary data.</text>
</comment>
<organism evidence="3 4">
    <name type="scientific">Microbacterium flavum</name>
    <dbReference type="NCBI Taxonomy" id="415216"/>
    <lineage>
        <taxon>Bacteria</taxon>
        <taxon>Bacillati</taxon>
        <taxon>Actinomycetota</taxon>
        <taxon>Actinomycetes</taxon>
        <taxon>Micrococcales</taxon>
        <taxon>Microbacteriaceae</taxon>
        <taxon>Microbacterium</taxon>
    </lineage>
</organism>
<feature type="transmembrane region" description="Helical" evidence="2">
    <location>
        <begin position="108"/>
        <end position="134"/>
    </location>
</feature>
<sequence length="169" mass="17119">MTDPQNPDAQKPAAPTPPAPPAYGEYAPTTPPAAPANQQPSAPAYQQPAYAAAPSYDGGAPAPGTPVPGKTLGIVAFVLSFFFNVIGLILGIVALVQSRKAGRSNGFALAAIIIGSISIVLGIIALIVLVPLVIQAGNAATICLDNPTASVEVWGVNVPCEQILEQSGR</sequence>
<feature type="transmembrane region" description="Helical" evidence="2">
    <location>
        <begin position="72"/>
        <end position="96"/>
    </location>
</feature>
<reference evidence="3 4" key="1">
    <citation type="submission" date="2021-03" db="EMBL/GenBank/DDBJ databases">
        <title>Microbacterium pauli sp. nov., isolated from microfiltered milk.</title>
        <authorList>
            <person name="Bellassi P."/>
            <person name="Fontana A."/>
            <person name="Callegari M.L."/>
            <person name="Lorenzo M."/>
            <person name="Cappa F."/>
        </authorList>
    </citation>
    <scope>NUCLEOTIDE SEQUENCE [LARGE SCALE GENOMIC DNA]</scope>
    <source>
        <strain evidence="3 4">DSM 18909</strain>
    </source>
</reference>
<protein>
    <submittedName>
        <fullName evidence="3">DUF4190 domain-containing protein</fullName>
    </submittedName>
</protein>
<gene>
    <name evidence="3" type="ORF">J0P97_02115</name>
</gene>
<evidence type="ECO:0000256" key="1">
    <source>
        <dbReference type="SAM" id="MobiDB-lite"/>
    </source>
</evidence>
<accession>A0ABS5XRS7</accession>